<proteinExistence type="inferred from homology"/>
<dbReference type="SUPFAM" id="SSF53807">
    <property type="entry name" value="Helical backbone' metal receptor"/>
    <property type="match status" value="1"/>
</dbReference>
<reference evidence="4" key="1">
    <citation type="submission" date="2018-06" db="EMBL/GenBank/DDBJ databases">
        <authorList>
            <person name="Zhirakovskaya E."/>
        </authorList>
    </citation>
    <scope>NUCLEOTIDE SEQUENCE</scope>
</reference>
<dbReference type="PANTHER" id="PTHR42953:SF3">
    <property type="entry name" value="HIGH-AFFINITY ZINC UPTAKE SYSTEM PROTEIN ZNUA"/>
    <property type="match status" value="1"/>
</dbReference>
<dbReference type="AlphaFoldDB" id="A0A3B1BTP8"/>
<evidence type="ECO:0000256" key="3">
    <source>
        <dbReference type="ARBA" id="ARBA00022729"/>
    </source>
</evidence>
<evidence type="ECO:0000313" key="4">
    <source>
        <dbReference type="EMBL" id="VAX08047.1"/>
    </source>
</evidence>
<accession>A0A3B1BTP8</accession>
<keyword evidence="3" id="KW-0732">Signal</keyword>
<dbReference type="InterPro" id="IPR006127">
    <property type="entry name" value="ZnuA-like"/>
</dbReference>
<organism evidence="4">
    <name type="scientific">hydrothermal vent metagenome</name>
    <dbReference type="NCBI Taxonomy" id="652676"/>
    <lineage>
        <taxon>unclassified sequences</taxon>
        <taxon>metagenomes</taxon>
        <taxon>ecological metagenomes</taxon>
    </lineage>
</organism>
<sequence length="324" mass="36348">MIAGLDPFFFGEIGDYMVLRYSPVILALILAAPVLATTTKPPRVVASIAPLHSLVAGIMQDVAEPELLIKGGTSPHSHNLRPSQMRALSRARVIFWVGERMEWFLRRPLSQPSTGQKIIAVANLPGLLLLPARHGGIWENHSHSENTAKTHKDIDNHIWLDPENAKIIAQEIAITLSKIDPDRAAVYQENTIHLIARLNDLHLEIMDATAATKKPYLVFHDAYQYFEQRYQLKAIGSVTVSPDRKPGARRLQEIQQKLRDAEAHCIFSEPQFPASQLNMLTEDGKYYSGELDPIGIDIPPGPDMYFILMRRLASSFVACLNQRH</sequence>
<comment type="similarity">
    <text evidence="1">Belongs to the bacterial solute-binding protein 9 family.</text>
</comment>
<dbReference type="EMBL" id="UOFX01000034">
    <property type="protein sequence ID" value="VAX08047.1"/>
    <property type="molecule type" value="Genomic_DNA"/>
</dbReference>
<name>A0A3B1BTP8_9ZZZZ</name>
<dbReference type="GO" id="GO:0030001">
    <property type="term" value="P:metal ion transport"/>
    <property type="evidence" value="ECO:0007669"/>
    <property type="project" value="InterPro"/>
</dbReference>
<dbReference type="PANTHER" id="PTHR42953">
    <property type="entry name" value="HIGH-AFFINITY ZINC UPTAKE SYSTEM PROTEIN ZNUA-RELATED"/>
    <property type="match status" value="1"/>
</dbReference>
<evidence type="ECO:0000256" key="1">
    <source>
        <dbReference type="ARBA" id="ARBA00011028"/>
    </source>
</evidence>
<dbReference type="InterPro" id="IPR050492">
    <property type="entry name" value="Bact_metal-bind_prot9"/>
</dbReference>
<evidence type="ECO:0000256" key="2">
    <source>
        <dbReference type="ARBA" id="ARBA00022448"/>
    </source>
</evidence>
<keyword evidence="2" id="KW-0813">Transport</keyword>
<protein>
    <submittedName>
        <fullName evidence="4">Zinc ABC transporter, substrate-binding protein ZnuA</fullName>
    </submittedName>
</protein>
<dbReference type="Pfam" id="PF01297">
    <property type="entry name" value="ZnuA"/>
    <property type="match status" value="1"/>
</dbReference>
<gene>
    <name evidence="4" type="ORF">MNBD_GAMMA26-1701</name>
</gene>
<dbReference type="Gene3D" id="3.40.50.1980">
    <property type="entry name" value="Nitrogenase molybdenum iron protein domain"/>
    <property type="match status" value="2"/>
</dbReference>
<dbReference type="GO" id="GO:0046872">
    <property type="term" value="F:metal ion binding"/>
    <property type="evidence" value="ECO:0007669"/>
    <property type="project" value="InterPro"/>
</dbReference>